<dbReference type="Proteomes" id="UP000042958">
    <property type="component" value="Unassembled WGS sequence"/>
</dbReference>
<name>A0A0F7TRQ6_PENBI</name>
<keyword evidence="3" id="KW-1185">Reference proteome</keyword>
<dbReference type="STRING" id="104259.A0A0F7TRQ6"/>
<feature type="region of interest" description="Disordered" evidence="1">
    <location>
        <begin position="261"/>
        <end position="315"/>
    </location>
</feature>
<organism evidence="2 3">
    <name type="scientific">Penicillium brasilianum</name>
    <dbReference type="NCBI Taxonomy" id="104259"/>
    <lineage>
        <taxon>Eukaryota</taxon>
        <taxon>Fungi</taxon>
        <taxon>Dikarya</taxon>
        <taxon>Ascomycota</taxon>
        <taxon>Pezizomycotina</taxon>
        <taxon>Eurotiomycetes</taxon>
        <taxon>Eurotiomycetidae</taxon>
        <taxon>Eurotiales</taxon>
        <taxon>Aspergillaceae</taxon>
        <taxon>Penicillium</taxon>
    </lineage>
</organism>
<accession>A0A0F7TRQ6</accession>
<feature type="compositionally biased region" description="Polar residues" evidence="1">
    <location>
        <begin position="262"/>
        <end position="274"/>
    </location>
</feature>
<sequence>MPATESVTSPEEFHFDFDWADDVEDGLQRQESHDWDLCHAAEEYLGGEDLEATSHGTSNIDFERDVEYITGADIADHDTNIVSIPSTEEVSPTQRPRRGIAQEFRGRDSAVSHDENIHHFNWFGNAVYHPSLTTPAESLAIIFSGPKVPKENDKLRIASILRRAFQYLDPVVVSFERTKKRFLKRRGSSLQTAAEGHVFKFYTPHGRWMVDSNVLHSELILRDADTQYDYLGSKFSVGNGFQSFSLIPTRSNWRSARRKIIRSQQRTSPRKNNWSPPPPSPLRQSMSLSGSVAKDSSEIPATRRLNGYPSVQHRR</sequence>
<dbReference type="OrthoDB" id="5421702at2759"/>
<evidence type="ECO:0000256" key="1">
    <source>
        <dbReference type="SAM" id="MobiDB-lite"/>
    </source>
</evidence>
<evidence type="ECO:0000313" key="3">
    <source>
        <dbReference type="Proteomes" id="UP000042958"/>
    </source>
</evidence>
<dbReference type="EMBL" id="CDHK01000006">
    <property type="protein sequence ID" value="CEJ58471.1"/>
    <property type="molecule type" value="Genomic_DNA"/>
</dbReference>
<evidence type="ECO:0000313" key="2">
    <source>
        <dbReference type="EMBL" id="CEJ58471.1"/>
    </source>
</evidence>
<dbReference type="AlphaFoldDB" id="A0A0F7TRQ6"/>
<proteinExistence type="predicted"/>
<gene>
    <name evidence="2" type="ORF">PMG11_07125</name>
</gene>
<reference evidence="3" key="1">
    <citation type="journal article" date="2015" name="Genome Announc.">
        <title>Draft genome sequence of the fungus Penicillium brasilianum MG11.</title>
        <authorList>
            <person name="Horn F."/>
            <person name="Linde J."/>
            <person name="Mattern D.J."/>
            <person name="Walther G."/>
            <person name="Guthke R."/>
            <person name="Brakhage A.A."/>
            <person name="Valiante V."/>
        </authorList>
    </citation>
    <scope>NUCLEOTIDE SEQUENCE [LARGE SCALE GENOMIC DNA]</scope>
    <source>
        <strain evidence="3">MG11</strain>
    </source>
</reference>
<protein>
    <submittedName>
        <fullName evidence="2">Uncharacterized protein</fullName>
    </submittedName>
</protein>